<dbReference type="GO" id="GO:0003735">
    <property type="term" value="F:structural constituent of ribosome"/>
    <property type="evidence" value="ECO:0007669"/>
    <property type="project" value="InterPro"/>
</dbReference>
<evidence type="ECO:0000256" key="6">
    <source>
        <dbReference type="ARBA" id="ARBA00035136"/>
    </source>
</evidence>
<dbReference type="Proteomes" id="UP000230903">
    <property type="component" value="Unassembled WGS sequence"/>
</dbReference>
<comment type="function">
    <text evidence="7">Binds directly to 16S ribosomal RNA.</text>
</comment>
<dbReference type="AlphaFoldDB" id="A0A2H0UPG5"/>
<dbReference type="GO" id="GO:0015935">
    <property type="term" value="C:small ribosomal subunit"/>
    <property type="evidence" value="ECO:0007669"/>
    <property type="project" value="TreeGrafter"/>
</dbReference>
<protein>
    <recommendedName>
        <fullName evidence="6 7">Small ribosomal subunit protein bS20</fullName>
    </recommendedName>
</protein>
<sequence>MPVTKSVHKALRQNEKRRAINSAKKTALKKTIKQYEKLVKEDVKKAESFLSTVYKGLDKAAKTKLIKPNKASRLKSRLSKRVNIKK</sequence>
<dbReference type="GO" id="GO:0070181">
    <property type="term" value="F:small ribosomal subunit rRNA binding"/>
    <property type="evidence" value="ECO:0007669"/>
    <property type="project" value="TreeGrafter"/>
</dbReference>
<dbReference type="Gene3D" id="1.20.58.110">
    <property type="entry name" value="Ribosomal protein S20"/>
    <property type="match status" value="1"/>
</dbReference>
<accession>A0A2H0UPG5</accession>
<evidence type="ECO:0000313" key="8">
    <source>
        <dbReference type="EMBL" id="PIR88261.1"/>
    </source>
</evidence>
<evidence type="ECO:0000256" key="2">
    <source>
        <dbReference type="ARBA" id="ARBA00022730"/>
    </source>
</evidence>
<dbReference type="SUPFAM" id="SSF46992">
    <property type="entry name" value="Ribosomal protein S20"/>
    <property type="match status" value="1"/>
</dbReference>
<dbReference type="HAMAP" id="MF_00500">
    <property type="entry name" value="Ribosomal_bS20"/>
    <property type="match status" value="1"/>
</dbReference>
<comment type="similarity">
    <text evidence="1 7">Belongs to the bacterial ribosomal protein bS20 family.</text>
</comment>
<dbReference type="Pfam" id="PF01649">
    <property type="entry name" value="Ribosomal_S20p"/>
    <property type="match status" value="1"/>
</dbReference>
<dbReference type="GO" id="GO:0006412">
    <property type="term" value="P:translation"/>
    <property type="evidence" value="ECO:0007669"/>
    <property type="project" value="UniProtKB-UniRule"/>
</dbReference>
<gene>
    <name evidence="7 8" type="primary">rpsT</name>
    <name evidence="8" type="ORF">COU10_00100</name>
</gene>
<evidence type="ECO:0000256" key="5">
    <source>
        <dbReference type="ARBA" id="ARBA00023274"/>
    </source>
</evidence>
<dbReference type="InterPro" id="IPR002583">
    <property type="entry name" value="Ribosomal_bS20"/>
</dbReference>
<dbReference type="PANTHER" id="PTHR33398">
    <property type="entry name" value="30S RIBOSOMAL PROTEIN S20"/>
    <property type="match status" value="1"/>
</dbReference>
<dbReference type="PANTHER" id="PTHR33398:SF1">
    <property type="entry name" value="SMALL RIBOSOMAL SUBUNIT PROTEIN BS20C"/>
    <property type="match status" value="1"/>
</dbReference>
<dbReference type="EMBL" id="PFBC01000003">
    <property type="protein sequence ID" value="PIR88261.1"/>
    <property type="molecule type" value="Genomic_DNA"/>
</dbReference>
<organism evidence="8 9">
    <name type="scientific">Candidatus Harrisonbacteria bacterium CG10_big_fil_rev_8_21_14_0_10_45_28</name>
    <dbReference type="NCBI Taxonomy" id="1974586"/>
    <lineage>
        <taxon>Bacteria</taxon>
        <taxon>Candidatus Harrisoniibacteriota</taxon>
    </lineage>
</organism>
<evidence type="ECO:0000313" key="9">
    <source>
        <dbReference type="Proteomes" id="UP000230903"/>
    </source>
</evidence>
<name>A0A2H0UPG5_9BACT</name>
<evidence type="ECO:0000256" key="1">
    <source>
        <dbReference type="ARBA" id="ARBA00007634"/>
    </source>
</evidence>
<proteinExistence type="inferred from homology"/>
<keyword evidence="2 7" id="KW-0699">rRNA-binding</keyword>
<evidence type="ECO:0000256" key="3">
    <source>
        <dbReference type="ARBA" id="ARBA00022884"/>
    </source>
</evidence>
<keyword evidence="3 7" id="KW-0694">RNA-binding</keyword>
<keyword evidence="4 7" id="KW-0689">Ribosomal protein</keyword>
<comment type="caution">
    <text evidence="8">The sequence shown here is derived from an EMBL/GenBank/DDBJ whole genome shotgun (WGS) entry which is preliminary data.</text>
</comment>
<keyword evidence="5 7" id="KW-0687">Ribonucleoprotein</keyword>
<evidence type="ECO:0000256" key="7">
    <source>
        <dbReference type="HAMAP-Rule" id="MF_00500"/>
    </source>
</evidence>
<dbReference type="NCBIfam" id="TIGR00029">
    <property type="entry name" value="S20"/>
    <property type="match status" value="1"/>
</dbReference>
<evidence type="ECO:0000256" key="4">
    <source>
        <dbReference type="ARBA" id="ARBA00022980"/>
    </source>
</evidence>
<dbReference type="InterPro" id="IPR036510">
    <property type="entry name" value="Ribosomal_bS20_sf"/>
</dbReference>
<dbReference type="GO" id="GO:0005829">
    <property type="term" value="C:cytosol"/>
    <property type="evidence" value="ECO:0007669"/>
    <property type="project" value="TreeGrafter"/>
</dbReference>
<reference evidence="9" key="1">
    <citation type="submission" date="2017-09" db="EMBL/GenBank/DDBJ databases">
        <title>Depth-based differentiation of microbial function through sediment-hosted aquifers and enrichment of novel symbionts in the deep terrestrial subsurface.</title>
        <authorList>
            <person name="Probst A.J."/>
            <person name="Ladd B."/>
            <person name="Jarett J.K."/>
            <person name="Geller-Mcgrath D.E."/>
            <person name="Sieber C.M.K."/>
            <person name="Emerson J.B."/>
            <person name="Anantharaman K."/>
            <person name="Thomas B.C."/>
            <person name="Malmstrom R."/>
            <person name="Stieglmeier M."/>
            <person name="Klingl A."/>
            <person name="Woyke T."/>
            <person name="Ryan C.M."/>
            <person name="Banfield J.F."/>
        </authorList>
    </citation>
    <scope>NUCLEOTIDE SEQUENCE [LARGE SCALE GENOMIC DNA]</scope>
</reference>